<evidence type="ECO:0000313" key="25">
    <source>
        <dbReference type="EMBL" id="RDX70178.1"/>
    </source>
</evidence>
<dbReference type="GO" id="GO:0007166">
    <property type="term" value="P:cell surface receptor signaling pathway"/>
    <property type="evidence" value="ECO:0007669"/>
    <property type="project" value="InterPro"/>
</dbReference>
<dbReference type="PROSITE" id="PS01187">
    <property type="entry name" value="EGF_CA"/>
    <property type="match status" value="1"/>
</dbReference>
<keyword evidence="4" id="KW-0597">Phosphoprotein</keyword>
<comment type="caution">
    <text evidence="19">Lacks conserved residue(s) required for the propagation of feature annotation.</text>
</comment>
<keyword evidence="25" id="KW-0675">Receptor</keyword>
<accession>A0A371EVT7</accession>
<evidence type="ECO:0000259" key="24">
    <source>
        <dbReference type="PROSITE" id="PS50026"/>
    </source>
</evidence>
<dbReference type="PANTHER" id="PTHR27005:SF511">
    <property type="entry name" value="WALL-ASSOCIATED RECEPTOR KINASE 1-RELATED"/>
    <property type="match status" value="1"/>
</dbReference>
<evidence type="ECO:0000256" key="13">
    <source>
        <dbReference type="ARBA" id="ARBA00023136"/>
    </source>
</evidence>
<feature type="domain" description="EGF-like" evidence="24">
    <location>
        <begin position="1028"/>
        <end position="1066"/>
    </location>
</feature>
<dbReference type="SMART" id="SM00220">
    <property type="entry name" value="S_TKc"/>
    <property type="match status" value="1"/>
</dbReference>
<dbReference type="Proteomes" id="UP000257109">
    <property type="component" value="Unassembled WGS sequence"/>
</dbReference>
<dbReference type="PANTHER" id="PTHR27005">
    <property type="entry name" value="WALL-ASSOCIATED RECEPTOR KINASE-LIKE 21"/>
    <property type="match status" value="1"/>
</dbReference>
<dbReference type="EMBL" id="QJKJ01011808">
    <property type="protein sequence ID" value="RDX70178.1"/>
    <property type="molecule type" value="Genomic_DNA"/>
</dbReference>
<comment type="function">
    <text evidence="18">Serine/threonine-protein kinase that may function as a signaling receptor of extracellular matrix component. Binding to pectin may have significance in the control of cell expansion, morphogenesis and development.</text>
</comment>
<dbReference type="Gene3D" id="3.30.200.20">
    <property type="entry name" value="Phosphorylase Kinase, domain 1"/>
    <property type="match status" value="2"/>
</dbReference>
<evidence type="ECO:0000256" key="12">
    <source>
        <dbReference type="ARBA" id="ARBA00022989"/>
    </source>
</evidence>
<evidence type="ECO:0000256" key="9">
    <source>
        <dbReference type="ARBA" id="ARBA00022741"/>
    </source>
</evidence>
<dbReference type="SMART" id="SM00179">
    <property type="entry name" value="EGF_CA"/>
    <property type="match status" value="2"/>
</dbReference>
<dbReference type="InterPro" id="IPR045274">
    <property type="entry name" value="WAK-like"/>
</dbReference>
<evidence type="ECO:0000256" key="22">
    <source>
        <dbReference type="SAM" id="SignalP"/>
    </source>
</evidence>
<keyword evidence="14 19" id="KW-1015">Disulfide bond</keyword>
<keyword evidence="5" id="KW-0808">Transferase</keyword>
<evidence type="ECO:0000256" key="17">
    <source>
        <dbReference type="ARBA" id="ARBA00047951"/>
    </source>
</evidence>
<feature type="non-terminal residue" evidence="25">
    <location>
        <position position="1235"/>
    </location>
</feature>
<evidence type="ECO:0000256" key="19">
    <source>
        <dbReference type="PROSITE-ProRule" id="PRU00076"/>
    </source>
</evidence>
<keyword evidence="15" id="KW-0325">Glycoprotein</keyword>
<dbReference type="CDD" id="cd14066">
    <property type="entry name" value="STKc_IRAK"/>
    <property type="match status" value="1"/>
</dbReference>
<feature type="transmembrane region" description="Helical" evidence="21">
    <location>
        <begin position="1083"/>
        <end position="1105"/>
    </location>
</feature>
<dbReference type="Pfam" id="PF13947">
    <property type="entry name" value="GUB_WAK_bind"/>
    <property type="match status" value="2"/>
</dbReference>
<keyword evidence="12 21" id="KW-1133">Transmembrane helix</keyword>
<keyword evidence="11 20" id="KW-0067">ATP-binding</keyword>
<organism evidence="25 26">
    <name type="scientific">Mucuna pruriens</name>
    <name type="common">Velvet bean</name>
    <name type="synonym">Dolichos pruriens</name>
    <dbReference type="NCBI Taxonomy" id="157652"/>
    <lineage>
        <taxon>Eukaryota</taxon>
        <taxon>Viridiplantae</taxon>
        <taxon>Streptophyta</taxon>
        <taxon>Embryophyta</taxon>
        <taxon>Tracheophyta</taxon>
        <taxon>Spermatophyta</taxon>
        <taxon>Magnoliopsida</taxon>
        <taxon>eudicotyledons</taxon>
        <taxon>Gunneridae</taxon>
        <taxon>Pentapetalae</taxon>
        <taxon>rosids</taxon>
        <taxon>fabids</taxon>
        <taxon>Fabales</taxon>
        <taxon>Fabaceae</taxon>
        <taxon>Papilionoideae</taxon>
        <taxon>50 kb inversion clade</taxon>
        <taxon>NPAAA clade</taxon>
        <taxon>indigoferoid/millettioid clade</taxon>
        <taxon>Phaseoleae</taxon>
        <taxon>Mucuna</taxon>
    </lineage>
</organism>
<evidence type="ECO:0000256" key="21">
    <source>
        <dbReference type="SAM" id="Phobius"/>
    </source>
</evidence>
<evidence type="ECO:0000256" key="1">
    <source>
        <dbReference type="ARBA" id="ARBA00004479"/>
    </source>
</evidence>
<dbReference type="InterPro" id="IPR001881">
    <property type="entry name" value="EGF-like_Ca-bd_dom"/>
</dbReference>
<dbReference type="Gene3D" id="1.10.510.10">
    <property type="entry name" value="Transferase(Phosphotransferase) domain 1"/>
    <property type="match status" value="1"/>
</dbReference>
<dbReference type="SMART" id="SM00181">
    <property type="entry name" value="EGF"/>
    <property type="match status" value="4"/>
</dbReference>
<dbReference type="InterPro" id="IPR025287">
    <property type="entry name" value="WAK_GUB"/>
</dbReference>
<feature type="disulfide bond" evidence="19">
    <location>
        <begin position="993"/>
        <end position="1010"/>
    </location>
</feature>
<evidence type="ECO:0000256" key="3">
    <source>
        <dbReference type="ARBA" id="ARBA00022536"/>
    </source>
</evidence>
<feature type="binding site" evidence="20">
    <location>
        <position position="1193"/>
    </location>
    <ligand>
        <name>ATP</name>
        <dbReference type="ChEBI" id="CHEBI:30616"/>
    </ligand>
</feature>
<dbReference type="Pfam" id="PF07645">
    <property type="entry name" value="EGF_CA"/>
    <property type="match status" value="2"/>
</dbReference>
<evidence type="ECO:0000256" key="8">
    <source>
        <dbReference type="ARBA" id="ARBA00022737"/>
    </source>
</evidence>
<dbReference type="FunFam" id="2.10.25.10:FF:000038">
    <property type="entry name" value="Fibrillin 2"/>
    <property type="match status" value="1"/>
</dbReference>
<evidence type="ECO:0000256" key="6">
    <source>
        <dbReference type="ARBA" id="ARBA00022692"/>
    </source>
</evidence>
<keyword evidence="3 19" id="KW-0245">EGF-like domain</keyword>
<comment type="caution">
    <text evidence="25">The sequence shown here is derived from an EMBL/GenBank/DDBJ whole genome shotgun (WGS) entry which is preliminary data.</text>
</comment>
<dbReference type="CDD" id="cd00054">
    <property type="entry name" value="EGF_CA"/>
    <property type="match status" value="2"/>
</dbReference>
<dbReference type="GO" id="GO:0030247">
    <property type="term" value="F:polysaccharide binding"/>
    <property type="evidence" value="ECO:0007669"/>
    <property type="project" value="InterPro"/>
</dbReference>
<evidence type="ECO:0000256" key="14">
    <source>
        <dbReference type="ARBA" id="ARBA00023157"/>
    </source>
</evidence>
<dbReference type="InterPro" id="IPR000742">
    <property type="entry name" value="EGF"/>
</dbReference>
<dbReference type="FunFam" id="1.10.510.10:FF:000084">
    <property type="entry name" value="Wall-associated receptor kinase 2"/>
    <property type="match status" value="1"/>
</dbReference>
<evidence type="ECO:0000256" key="11">
    <source>
        <dbReference type="ARBA" id="ARBA00022840"/>
    </source>
</evidence>
<keyword evidence="7 22" id="KW-0732">Signal</keyword>
<dbReference type="GO" id="GO:0005509">
    <property type="term" value="F:calcium ion binding"/>
    <property type="evidence" value="ECO:0007669"/>
    <property type="project" value="InterPro"/>
</dbReference>
<dbReference type="FunFam" id="2.10.25.10:FF:000628">
    <property type="entry name" value="Wall-associated receptor kinase 2"/>
    <property type="match status" value="1"/>
</dbReference>
<dbReference type="AlphaFoldDB" id="A0A371EVT7"/>
<dbReference type="SUPFAM" id="SSF56112">
    <property type="entry name" value="Protein kinase-like (PK-like)"/>
    <property type="match status" value="2"/>
</dbReference>
<evidence type="ECO:0000256" key="10">
    <source>
        <dbReference type="ARBA" id="ARBA00022777"/>
    </source>
</evidence>
<feature type="domain" description="EGF-like" evidence="24">
    <location>
        <begin position="297"/>
        <end position="340"/>
    </location>
</feature>
<feature type="transmembrane region" description="Helical" evidence="21">
    <location>
        <begin position="350"/>
        <end position="375"/>
    </location>
</feature>
<dbReference type="PROSITE" id="PS00010">
    <property type="entry name" value="ASX_HYDROXYL"/>
    <property type="match status" value="1"/>
</dbReference>
<reference evidence="25" key="1">
    <citation type="submission" date="2018-05" db="EMBL/GenBank/DDBJ databases">
        <title>Draft genome of Mucuna pruriens seed.</title>
        <authorList>
            <person name="Nnadi N.E."/>
            <person name="Vos R."/>
            <person name="Hasami M.H."/>
            <person name="Devisetty U.K."/>
            <person name="Aguiy J.C."/>
        </authorList>
    </citation>
    <scope>NUCLEOTIDE SEQUENCE [LARGE SCALE GENOMIC DNA]</scope>
    <source>
        <strain evidence="25">JCA_2017</strain>
    </source>
</reference>
<protein>
    <submittedName>
        <fullName evidence="25">Wall-associated receptor kinase 2</fullName>
    </submittedName>
</protein>
<evidence type="ECO:0000313" key="26">
    <source>
        <dbReference type="Proteomes" id="UP000257109"/>
    </source>
</evidence>
<comment type="subcellular location">
    <subcellularLocation>
        <location evidence="1">Membrane</location>
        <topology evidence="1">Single-pass type I membrane protein</topology>
    </subcellularLocation>
</comment>
<gene>
    <name evidence="25" type="primary">WAK2</name>
    <name evidence="25" type="ORF">CR513_50605</name>
</gene>
<evidence type="ECO:0000256" key="18">
    <source>
        <dbReference type="ARBA" id="ARBA00058961"/>
    </source>
</evidence>
<dbReference type="GO" id="GO:0005886">
    <property type="term" value="C:plasma membrane"/>
    <property type="evidence" value="ECO:0007669"/>
    <property type="project" value="TreeGrafter"/>
</dbReference>
<dbReference type="GO" id="GO:0004674">
    <property type="term" value="F:protein serine/threonine kinase activity"/>
    <property type="evidence" value="ECO:0007669"/>
    <property type="project" value="UniProtKB-KW"/>
</dbReference>
<evidence type="ECO:0000256" key="2">
    <source>
        <dbReference type="ARBA" id="ARBA00022527"/>
    </source>
</evidence>
<feature type="signal peptide" evidence="22">
    <location>
        <begin position="1"/>
        <end position="24"/>
    </location>
</feature>
<comment type="catalytic activity">
    <reaction evidence="17">
        <text>L-threonyl-[protein] + ATP = O-phospho-L-threonyl-[protein] + ADP + H(+)</text>
        <dbReference type="Rhea" id="RHEA:46608"/>
        <dbReference type="Rhea" id="RHEA-COMP:11060"/>
        <dbReference type="Rhea" id="RHEA-COMP:11605"/>
        <dbReference type="ChEBI" id="CHEBI:15378"/>
        <dbReference type="ChEBI" id="CHEBI:30013"/>
        <dbReference type="ChEBI" id="CHEBI:30616"/>
        <dbReference type="ChEBI" id="CHEBI:61977"/>
        <dbReference type="ChEBI" id="CHEBI:456216"/>
    </reaction>
</comment>
<feature type="chain" id="PRO_5016843706" evidence="22">
    <location>
        <begin position="25"/>
        <end position="1235"/>
    </location>
</feature>
<name>A0A371EVT7_MUCPR</name>
<feature type="domain" description="Protein kinase" evidence="23">
    <location>
        <begin position="429"/>
        <end position="702"/>
    </location>
</feature>
<comment type="catalytic activity">
    <reaction evidence="16">
        <text>L-seryl-[protein] + ATP = O-phospho-L-seryl-[protein] + ADP + H(+)</text>
        <dbReference type="Rhea" id="RHEA:17989"/>
        <dbReference type="Rhea" id="RHEA-COMP:9863"/>
        <dbReference type="Rhea" id="RHEA-COMP:11604"/>
        <dbReference type="ChEBI" id="CHEBI:15378"/>
        <dbReference type="ChEBI" id="CHEBI:29999"/>
        <dbReference type="ChEBI" id="CHEBI:30616"/>
        <dbReference type="ChEBI" id="CHEBI:83421"/>
        <dbReference type="ChEBI" id="CHEBI:456216"/>
    </reaction>
</comment>
<dbReference type="InterPro" id="IPR001245">
    <property type="entry name" value="Ser-Thr/Tyr_kinase_cat_dom"/>
</dbReference>
<evidence type="ECO:0000256" key="16">
    <source>
        <dbReference type="ARBA" id="ARBA00047558"/>
    </source>
</evidence>
<feature type="binding site" evidence="20">
    <location>
        <position position="458"/>
    </location>
    <ligand>
        <name>ATP</name>
        <dbReference type="ChEBI" id="CHEBI:30616"/>
    </ligand>
</feature>
<evidence type="ECO:0000256" key="20">
    <source>
        <dbReference type="PROSITE-ProRule" id="PRU10141"/>
    </source>
</evidence>
<keyword evidence="13 21" id="KW-0472">Membrane</keyword>
<dbReference type="PROSITE" id="PS00108">
    <property type="entry name" value="PROTEIN_KINASE_ST"/>
    <property type="match status" value="1"/>
</dbReference>
<keyword evidence="8" id="KW-0677">Repeat</keyword>
<dbReference type="STRING" id="157652.A0A371EVT7"/>
<dbReference type="PROSITE" id="PS50011">
    <property type="entry name" value="PROTEIN_KINASE_DOM"/>
    <property type="match status" value="2"/>
</dbReference>
<evidence type="ECO:0000256" key="5">
    <source>
        <dbReference type="ARBA" id="ARBA00022679"/>
    </source>
</evidence>
<feature type="domain" description="EGF-like" evidence="24">
    <location>
        <begin position="978"/>
        <end position="1027"/>
    </location>
</feature>
<proteinExistence type="predicted"/>
<keyword evidence="2" id="KW-0723">Serine/threonine-protein kinase</keyword>
<dbReference type="InterPro" id="IPR008271">
    <property type="entry name" value="Ser/Thr_kinase_AS"/>
</dbReference>
<evidence type="ECO:0000256" key="7">
    <source>
        <dbReference type="ARBA" id="ARBA00022729"/>
    </source>
</evidence>
<evidence type="ECO:0000259" key="23">
    <source>
        <dbReference type="PROSITE" id="PS50011"/>
    </source>
</evidence>
<dbReference type="InterPro" id="IPR049883">
    <property type="entry name" value="NOTCH1_EGF-like"/>
</dbReference>
<dbReference type="SUPFAM" id="SSF57196">
    <property type="entry name" value="EGF/Laminin"/>
    <property type="match status" value="2"/>
</dbReference>
<sequence>MHSKQQLLLLLLLLAILMVMAAEAAPQQPFRNCTTNCGSLQIPYPFGTTEGCYLDTSFLITCNQTNPRAPATPFLRRSNIINVLSISLDGELRISLGIAKDCYRASGKLIDRNSNGLNLTHFYFSSTRNIFTAIGCDSLGLFSGWASQERNYTTGCVSLCNRLDDIVGANGSCSGIGCCETPIPKGLYTVGFSSSSAENNHTSVHDFNPCGYAFLVEQGAYSFSSTDLENLTQTTFPVVLDWAVGNLTCEEAQRNLSSYACVAKNSYCYNSTNAPGYRCNCSHGFQGNPYLLHGCVDINQCLESNDCISEAKCQNFRGGYNCSCPEGQEGDGKIHGTGCQPNSNSNSRTISILVIALSVSVSVLALLLGSFYAYWGMKKRKVLKLRQNFFLQNGGILLQQRIANQRSSSSIETAKVFTVEELKKATNNFDEGRILGQGGYGTVYKGVLPSNKIVAIKKSKIGDLGQIEQFINEVVVLSQINHRNVVKLLGCCLETEVPLLVYEFIPNGTISEHLYNQGPSSRLSWITRFRIATETASALAYLHSATSTPIIHRDVKTTNILLDSDLTAKVSDFGASRLVPLDQTQLTTLVQGTLGYLDPEYFHTSQLTDKSDVYSFGVVLAELLTGMKALSFNRPESDRNLSVFFVTSVEKGQLLSIIDKHIIHEANIEQLIEVANIAKHCLSVLGEDRPTMKEVEMKLEALRIMGKNRWENVNVSSDETEYLLSEDLYPYDVSIEHKTTMGLKATQMQLTLVLLIGLAAADQALPGCPNTCGSVSVPYPFGIGSANGNNCFFEEALELTCKNSNLFRGNGNVQILSIALDGKMDMFLDISQACKIESHSGQVDGNTITLRTPAFAISSEDNKFVSVGCDTYGYLNSFRNGSRYSIGCLTRCDSEESMQSIQRDGNCTGIGCCQVDIPPGMKNISIQAFSFNNFNSSYLFNNCSYSFVVKNGNYTFSLDHLNKLPFQQAPFVVHWTVGNDTCQISKGKPDYACKNNSDCEDSPTGYGYRCQCKQGFDGNPYHPDGCRDIEECKMGTHNCISEQNCRETEGSFECFCPEGQFGNGTRVGGGCHQRQPHDVFPKVTIGVGVGVTALFIGTSWLYLIYQKRKLIKLKEKFFQQNGGMILKQQLSAREHPSQFSAREHSSQSTTIFTAKQLKKATNNFDENLIIGKGGYGTVFKGFLSDNKIVAIKKSKIVDHSQVEQFVNEVVVLSQINHRNVVKLLGCCLETEVPLL</sequence>
<dbReference type="PROSITE" id="PS50026">
    <property type="entry name" value="EGF_3"/>
    <property type="match status" value="3"/>
</dbReference>
<keyword evidence="6 21" id="KW-0812">Transmembrane</keyword>
<dbReference type="InterPro" id="IPR000719">
    <property type="entry name" value="Prot_kinase_dom"/>
</dbReference>
<dbReference type="InterPro" id="IPR018097">
    <property type="entry name" value="EGF_Ca-bd_CS"/>
</dbReference>
<evidence type="ECO:0000256" key="4">
    <source>
        <dbReference type="ARBA" id="ARBA00022553"/>
    </source>
</evidence>
<feature type="domain" description="Protein kinase" evidence="23">
    <location>
        <begin position="1164"/>
        <end position="1235"/>
    </location>
</feature>
<dbReference type="InterPro" id="IPR017441">
    <property type="entry name" value="Protein_kinase_ATP_BS"/>
</dbReference>
<dbReference type="Pfam" id="PF07714">
    <property type="entry name" value="PK_Tyr_Ser-Thr"/>
    <property type="match status" value="2"/>
</dbReference>
<evidence type="ECO:0000256" key="15">
    <source>
        <dbReference type="ARBA" id="ARBA00023180"/>
    </source>
</evidence>
<dbReference type="InterPro" id="IPR011009">
    <property type="entry name" value="Kinase-like_dom_sf"/>
</dbReference>
<feature type="non-terminal residue" evidence="25">
    <location>
        <position position="1"/>
    </location>
</feature>
<dbReference type="PROSITE" id="PS00107">
    <property type="entry name" value="PROTEIN_KINASE_ATP"/>
    <property type="match status" value="2"/>
</dbReference>
<dbReference type="GO" id="GO:0005524">
    <property type="term" value="F:ATP binding"/>
    <property type="evidence" value="ECO:0007669"/>
    <property type="project" value="UniProtKB-UniRule"/>
</dbReference>
<keyword evidence="26" id="KW-1185">Reference proteome</keyword>
<keyword evidence="10 25" id="KW-0418">Kinase</keyword>
<keyword evidence="9 20" id="KW-0547">Nucleotide-binding</keyword>
<dbReference type="Gene3D" id="2.10.25.10">
    <property type="entry name" value="Laminin"/>
    <property type="match status" value="2"/>
</dbReference>
<dbReference type="InterPro" id="IPR000152">
    <property type="entry name" value="EGF-type_Asp/Asn_hydroxyl_site"/>
</dbReference>
<dbReference type="FunFam" id="3.30.200.20:FF:000043">
    <property type="entry name" value="Wall-associated receptor kinase 2"/>
    <property type="match status" value="2"/>
</dbReference>
<dbReference type="OrthoDB" id="1418535at2759"/>